<feature type="domain" description="HTH cro/C1-type" evidence="1">
    <location>
        <begin position="8"/>
        <end position="62"/>
    </location>
</feature>
<sequence>MSTIPTSINHALKAAKISQRGLAARTGISQTTLSRIISGDRAPTMPEVILIADATGHTVAQLTGTALEQRVQYAARTTNNADAAAMRERLLHFIEIDSYLEDQGIIAEQ</sequence>
<dbReference type="AlphaFoldDB" id="A0A0Q0YDH9"/>
<evidence type="ECO:0000259" key="1">
    <source>
        <dbReference type="PROSITE" id="PS50943"/>
    </source>
</evidence>
<dbReference type="PATRIC" id="fig|1544416.3.peg.1173"/>
<evidence type="ECO:0000313" key="2">
    <source>
        <dbReference type="EMBL" id="KQB84368.1"/>
    </source>
</evidence>
<protein>
    <submittedName>
        <fullName evidence="2">Helix-turn-helix protein</fullName>
    </submittedName>
</protein>
<reference evidence="2 3" key="1">
    <citation type="submission" date="2015-10" db="EMBL/GenBank/DDBJ databases">
        <title>Corynebacteirum lowii and Corynebacterium oculi species nova, derived from human clinical disease and and emended description of Corynebacterium mastiditis.</title>
        <authorList>
            <person name="Bernard K."/>
            <person name="Pacheco A.L."/>
            <person name="Mcdougall C."/>
            <person name="Burtx T."/>
            <person name="Weibe D."/>
            <person name="Tyler S."/>
            <person name="Olson A.B."/>
            <person name="Cnockaert M."/>
            <person name="Eguchi H."/>
            <person name="Kuwahara T."/>
            <person name="Nakayama-Imaohji H."/>
            <person name="Boudewijins M."/>
            <person name="Van Hoecke F."/>
            <person name="Bernier A.-M."/>
            <person name="Vandamme P."/>
        </authorList>
    </citation>
    <scope>NUCLEOTIDE SEQUENCE [LARGE SCALE GENOMIC DNA]</scope>
    <source>
        <strain evidence="2 3">NML 130210</strain>
    </source>
</reference>
<dbReference type="EMBL" id="LKST01000002">
    <property type="protein sequence ID" value="KQB84368.1"/>
    <property type="molecule type" value="Genomic_DNA"/>
</dbReference>
<organism evidence="2 3">
    <name type="scientific">Corynebacterium oculi</name>
    <dbReference type="NCBI Taxonomy" id="1544416"/>
    <lineage>
        <taxon>Bacteria</taxon>
        <taxon>Bacillati</taxon>
        <taxon>Actinomycetota</taxon>
        <taxon>Actinomycetes</taxon>
        <taxon>Mycobacteriales</taxon>
        <taxon>Corynebacteriaceae</taxon>
        <taxon>Corynebacterium</taxon>
    </lineage>
</organism>
<name>A0A0Q0YDH9_9CORY</name>
<dbReference type="CDD" id="cd00093">
    <property type="entry name" value="HTH_XRE"/>
    <property type="match status" value="1"/>
</dbReference>
<dbReference type="Gene3D" id="1.10.260.40">
    <property type="entry name" value="lambda repressor-like DNA-binding domains"/>
    <property type="match status" value="1"/>
</dbReference>
<accession>A0A0Q0YDH9</accession>
<proteinExistence type="predicted"/>
<dbReference type="PROSITE" id="PS50943">
    <property type="entry name" value="HTH_CROC1"/>
    <property type="match status" value="1"/>
</dbReference>
<dbReference type="Proteomes" id="UP000050517">
    <property type="component" value="Unassembled WGS sequence"/>
</dbReference>
<dbReference type="STRING" id="1544416.Cocul_01169"/>
<dbReference type="SMART" id="SM00530">
    <property type="entry name" value="HTH_XRE"/>
    <property type="match status" value="1"/>
</dbReference>
<dbReference type="SUPFAM" id="SSF47413">
    <property type="entry name" value="lambda repressor-like DNA-binding domains"/>
    <property type="match status" value="1"/>
</dbReference>
<dbReference type="Pfam" id="PF01381">
    <property type="entry name" value="HTH_3"/>
    <property type="match status" value="1"/>
</dbReference>
<dbReference type="OrthoDB" id="513181at2"/>
<dbReference type="InterPro" id="IPR010982">
    <property type="entry name" value="Lambda_DNA-bd_dom_sf"/>
</dbReference>
<comment type="caution">
    <text evidence="2">The sequence shown here is derived from an EMBL/GenBank/DDBJ whole genome shotgun (WGS) entry which is preliminary data.</text>
</comment>
<dbReference type="RefSeq" id="WP_055122305.1">
    <property type="nucleotide sequence ID" value="NZ_LKST01000002.1"/>
</dbReference>
<dbReference type="GO" id="GO:0003677">
    <property type="term" value="F:DNA binding"/>
    <property type="evidence" value="ECO:0007669"/>
    <property type="project" value="InterPro"/>
</dbReference>
<gene>
    <name evidence="2" type="ORF">Cocul_01169</name>
</gene>
<evidence type="ECO:0000313" key="3">
    <source>
        <dbReference type="Proteomes" id="UP000050517"/>
    </source>
</evidence>
<keyword evidence="3" id="KW-1185">Reference proteome</keyword>
<dbReference type="InterPro" id="IPR001387">
    <property type="entry name" value="Cro/C1-type_HTH"/>
</dbReference>